<organism evidence="4 5">
    <name type="scientific">Rotaria sordida</name>
    <dbReference type="NCBI Taxonomy" id="392033"/>
    <lineage>
        <taxon>Eukaryota</taxon>
        <taxon>Metazoa</taxon>
        <taxon>Spiralia</taxon>
        <taxon>Gnathifera</taxon>
        <taxon>Rotifera</taxon>
        <taxon>Eurotatoria</taxon>
        <taxon>Bdelloidea</taxon>
        <taxon>Philodinida</taxon>
        <taxon>Philodinidae</taxon>
        <taxon>Rotaria</taxon>
    </lineage>
</organism>
<dbReference type="Proteomes" id="UP000663874">
    <property type="component" value="Unassembled WGS sequence"/>
</dbReference>
<proteinExistence type="predicted"/>
<evidence type="ECO:0000313" key="2">
    <source>
        <dbReference type="EMBL" id="CAF1165925.1"/>
    </source>
</evidence>
<evidence type="ECO:0000313" key="3">
    <source>
        <dbReference type="EMBL" id="CAF3732267.1"/>
    </source>
</evidence>
<evidence type="ECO:0000313" key="1">
    <source>
        <dbReference type="EMBL" id="CAF1071944.1"/>
    </source>
</evidence>
<dbReference type="EMBL" id="CAJOBE010001651">
    <property type="protein sequence ID" value="CAF3762806.1"/>
    <property type="molecule type" value="Genomic_DNA"/>
</dbReference>
<evidence type="ECO:0000313" key="4">
    <source>
        <dbReference type="EMBL" id="CAF3762806.1"/>
    </source>
</evidence>
<sequence>MDETIKYVMSSIINERPTVSSDDYIKLTSIDPSKHMIDDELKKESEACSIAKQSKGSIKSLTCPRCKQTIYISY</sequence>
<dbReference type="OrthoDB" id="10663249at2759"/>
<dbReference type="Proteomes" id="UP000663882">
    <property type="component" value="Unassembled WGS sequence"/>
</dbReference>
<protein>
    <submittedName>
        <fullName evidence="4">Uncharacterized protein</fullName>
    </submittedName>
</protein>
<gene>
    <name evidence="4" type="ORF">FNK824_LOCUS12904</name>
    <name evidence="3" type="ORF">OTI717_LOCUS14516</name>
    <name evidence="1" type="ORF">RFH988_LOCUS17823</name>
    <name evidence="2" type="ORF">SEV965_LOCUS19239</name>
</gene>
<dbReference type="EMBL" id="CAJNOU010001188">
    <property type="protein sequence ID" value="CAF1165925.1"/>
    <property type="molecule type" value="Genomic_DNA"/>
</dbReference>
<reference evidence="4" key="1">
    <citation type="submission" date="2021-02" db="EMBL/GenBank/DDBJ databases">
        <authorList>
            <person name="Nowell W R."/>
        </authorList>
    </citation>
    <scope>NUCLEOTIDE SEQUENCE</scope>
</reference>
<dbReference type="EMBL" id="CAJOAX010001628">
    <property type="protein sequence ID" value="CAF3732267.1"/>
    <property type="molecule type" value="Genomic_DNA"/>
</dbReference>
<accession>A0A818ZC46</accession>
<comment type="caution">
    <text evidence="4">The sequence shown here is derived from an EMBL/GenBank/DDBJ whole genome shotgun (WGS) entry which is preliminary data.</text>
</comment>
<evidence type="ECO:0000313" key="5">
    <source>
        <dbReference type="Proteomes" id="UP000663874"/>
    </source>
</evidence>
<dbReference type="EMBL" id="CAJNOO010000971">
    <property type="protein sequence ID" value="CAF1071944.1"/>
    <property type="molecule type" value="Genomic_DNA"/>
</dbReference>
<name>A0A818ZC46_9BILA</name>
<dbReference type="AlphaFoldDB" id="A0A818ZC46"/>
<dbReference type="Proteomes" id="UP000663889">
    <property type="component" value="Unassembled WGS sequence"/>
</dbReference>
<dbReference type="Proteomes" id="UP000663823">
    <property type="component" value="Unassembled WGS sequence"/>
</dbReference>